<evidence type="ECO:0000259" key="9">
    <source>
        <dbReference type="Pfam" id="PF02676"/>
    </source>
</evidence>
<evidence type="ECO:0000256" key="3">
    <source>
        <dbReference type="ARBA" id="ARBA00022603"/>
    </source>
</evidence>
<dbReference type="PANTHER" id="PTHR48418">
    <property type="entry name" value="TRNA WYBUTOSINE-SYNTHESIZING PROTEIN 3"/>
    <property type="match status" value="1"/>
</dbReference>
<dbReference type="InterPro" id="IPR036602">
    <property type="entry name" value="tRNA_yW-synthesising-like_sf"/>
</dbReference>
<name>A0A2C5ZCH0_9HYPO</name>
<evidence type="ECO:0000256" key="5">
    <source>
        <dbReference type="ARBA" id="ARBA00022691"/>
    </source>
</evidence>
<evidence type="ECO:0000256" key="6">
    <source>
        <dbReference type="ARBA" id="ARBA00022694"/>
    </source>
</evidence>
<dbReference type="GO" id="GO:0008033">
    <property type="term" value="P:tRNA processing"/>
    <property type="evidence" value="ECO:0007669"/>
    <property type="project" value="UniProtKB-KW"/>
</dbReference>
<reference evidence="10 11" key="1">
    <citation type="submission" date="2017-06" db="EMBL/GenBank/DDBJ databases">
        <title>Ant-infecting Ophiocordyceps genomes reveal a high diversity of potential behavioral manipulation genes and a possible major role for enterotoxins.</title>
        <authorList>
            <person name="De Bekker C."/>
            <person name="Evans H.C."/>
            <person name="Brachmann A."/>
            <person name="Hughes D.P."/>
        </authorList>
    </citation>
    <scope>NUCLEOTIDE SEQUENCE [LARGE SCALE GENOMIC DNA]</scope>
    <source>
        <strain evidence="10 11">1348a</strain>
    </source>
</reference>
<evidence type="ECO:0000256" key="2">
    <source>
        <dbReference type="ARBA" id="ARBA00012750"/>
    </source>
</evidence>
<dbReference type="PANTHER" id="PTHR48418:SF1">
    <property type="entry name" value="TRNA WYBUTOSINE-SYNTHESIZING PROTEIN 3"/>
    <property type="match status" value="1"/>
</dbReference>
<evidence type="ECO:0000313" key="11">
    <source>
        <dbReference type="Proteomes" id="UP000224854"/>
    </source>
</evidence>
<gene>
    <name evidence="10" type="ORF">CDD82_3769</name>
</gene>
<dbReference type="InterPro" id="IPR003827">
    <property type="entry name" value="tRNA_yW-synthesising"/>
</dbReference>
<evidence type="ECO:0000256" key="4">
    <source>
        <dbReference type="ARBA" id="ARBA00022679"/>
    </source>
</evidence>
<dbReference type="OrthoDB" id="263283at2759"/>
<dbReference type="Gene3D" id="3.30.1960.10">
    <property type="entry name" value="tRNA wybutosine-synthesizing-like"/>
    <property type="match status" value="1"/>
</dbReference>
<keyword evidence="3" id="KW-0489">Methyltransferase</keyword>
<sequence length="333" mass="36461">MPPPTPLPLSPPIFIEKKTRILQQLSLPLNEYTDASPKGSVDAAIRHVINEVNDADGFVTTSSCAGRVSVFLEGRRTRVDSDEGDEHLVGGDGQSRQMAGVGGKGAGGTWLFVSHEAIGTRDVHAWVEALQFTETATSLRSPLANEEGPQRRLIQMKFEPMILHVLAASLAHAQLLVTCALQAGFRESGAINVAESQQPPIVVVRSTGLAFASLIGYETFDGTRIRLVSDGYVEMLAAIVHERFAENTKRIERFRRALHSALGVARHRVNPDGREWEDMAARRRRMRDEGLRRKAALESQKCVVETLKPSINTDGEDAEQVYTTCHGSTSALT</sequence>
<feature type="domain" description="tRNA wybutosine-synthesizing protein" evidence="9">
    <location>
        <begin position="16"/>
        <end position="259"/>
    </location>
</feature>
<comment type="caution">
    <text evidence="10">The sequence shown here is derived from an EMBL/GenBank/DDBJ whole genome shotgun (WGS) entry which is preliminary data.</text>
</comment>
<keyword evidence="4" id="KW-0808">Transferase</keyword>
<comment type="catalytic activity">
    <reaction evidence="8">
        <text>4-demethyl-7-[(3S)-3-amino-3-carboxypropyl]wyosine(37) in tRNA(Phe) + S-adenosyl-L-methionine = 7-[(3S)-3-amino-3-carboxypropyl]wyosine(37) in tRNA(Phe) + S-adenosyl-L-homocysteine + H(+)</text>
        <dbReference type="Rhea" id="RHEA:36635"/>
        <dbReference type="Rhea" id="RHEA-COMP:10378"/>
        <dbReference type="Rhea" id="RHEA-COMP:10379"/>
        <dbReference type="ChEBI" id="CHEBI:15378"/>
        <dbReference type="ChEBI" id="CHEBI:57856"/>
        <dbReference type="ChEBI" id="CHEBI:59789"/>
        <dbReference type="ChEBI" id="CHEBI:73543"/>
        <dbReference type="ChEBI" id="CHEBI:73550"/>
        <dbReference type="EC" id="2.1.1.282"/>
    </reaction>
</comment>
<organism evidence="10 11">
    <name type="scientific">Ophiocordyceps australis</name>
    <dbReference type="NCBI Taxonomy" id="1399860"/>
    <lineage>
        <taxon>Eukaryota</taxon>
        <taxon>Fungi</taxon>
        <taxon>Dikarya</taxon>
        <taxon>Ascomycota</taxon>
        <taxon>Pezizomycotina</taxon>
        <taxon>Sordariomycetes</taxon>
        <taxon>Hypocreomycetidae</taxon>
        <taxon>Hypocreales</taxon>
        <taxon>Ophiocordycipitaceae</taxon>
        <taxon>Ophiocordyceps</taxon>
    </lineage>
</organism>
<protein>
    <recommendedName>
        <fullName evidence="2">tRNA(Phe) 7-[(3-amino-3-carboxypropyl)-4-demethylwyosine(37)-N(4)]-methyltransferase</fullName>
        <ecNumber evidence="2">2.1.1.282</ecNumber>
    </recommendedName>
    <alternativeName>
        <fullName evidence="7">tRNA(Phe) 7-((3-amino-3-carboxypropyl)-4-demethylwyosine(37)-N(4))-methyltransferase</fullName>
    </alternativeName>
</protein>
<dbReference type="GO" id="GO:0008168">
    <property type="term" value="F:methyltransferase activity"/>
    <property type="evidence" value="ECO:0007669"/>
    <property type="project" value="UniProtKB-KW"/>
</dbReference>
<evidence type="ECO:0000256" key="7">
    <source>
        <dbReference type="ARBA" id="ARBA00030554"/>
    </source>
</evidence>
<dbReference type="EMBL" id="NJEU01000296">
    <property type="protein sequence ID" value="PHH76871.1"/>
    <property type="molecule type" value="Genomic_DNA"/>
</dbReference>
<keyword evidence="5" id="KW-0949">S-adenosyl-L-methionine</keyword>
<dbReference type="Proteomes" id="UP000224854">
    <property type="component" value="Unassembled WGS sequence"/>
</dbReference>
<comment type="similarity">
    <text evidence="1">Belongs to the TYW3 family.</text>
</comment>
<keyword evidence="6" id="KW-0819">tRNA processing</keyword>
<evidence type="ECO:0000313" key="10">
    <source>
        <dbReference type="EMBL" id="PHH76871.1"/>
    </source>
</evidence>
<evidence type="ECO:0000256" key="8">
    <source>
        <dbReference type="ARBA" id="ARBA00049202"/>
    </source>
</evidence>
<proteinExistence type="inferred from homology"/>
<accession>A0A2C5ZCH0</accession>
<dbReference type="SUPFAM" id="SSF111278">
    <property type="entry name" value="SSo0622-like"/>
    <property type="match status" value="1"/>
</dbReference>
<dbReference type="GO" id="GO:0032259">
    <property type="term" value="P:methylation"/>
    <property type="evidence" value="ECO:0007669"/>
    <property type="project" value="UniProtKB-KW"/>
</dbReference>
<dbReference type="AlphaFoldDB" id="A0A2C5ZCH0"/>
<dbReference type="Pfam" id="PF02676">
    <property type="entry name" value="TYW3"/>
    <property type="match status" value="1"/>
</dbReference>
<dbReference type="EC" id="2.1.1.282" evidence="2"/>
<evidence type="ECO:0000256" key="1">
    <source>
        <dbReference type="ARBA" id="ARBA00008569"/>
    </source>
</evidence>
<keyword evidence="11" id="KW-1185">Reference proteome</keyword>